<proteinExistence type="predicted"/>
<dbReference type="AlphaFoldDB" id="A0AAE0EWS8"/>
<comment type="caution">
    <text evidence="1">The sequence shown here is derived from an EMBL/GenBank/DDBJ whole genome shotgun (WGS) entry which is preliminary data.</text>
</comment>
<reference evidence="1 2" key="1">
    <citation type="journal article" date="2015" name="Genome Biol. Evol.">
        <title>Comparative Genomics of a Bacterivorous Green Alga Reveals Evolutionary Causalities and Consequences of Phago-Mixotrophic Mode of Nutrition.</title>
        <authorList>
            <person name="Burns J.A."/>
            <person name="Paasch A."/>
            <person name="Narechania A."/>
            <person name="Kim E."/>
        </authorList>
    </citation>
    <scope>NUCLEOTIDE SEQUENCE [LARGE SCALE GENOMIC DNA]</scope>
    <source>
        <strain evidence="1 2">PLY_AMNH</strain>
    </source>
</reference>
<gene>
    <name evidence="1" type="ORF">CYMTET_47241</name>
</gene>
<name>A0AAE0EWS8_9CHLO</name>
<sequence length="162" mass="17750">MYIDEVIADDHFGHAERLCTQFIQAVYAGSIICDTHSYGLIFGAMEPSLDESRSAQGAEVTSATTGASTAWKKGLHHNIRALRPVVQADSMAGVRCFREVVRAVEELCVRLPSVGALRTIRMSLQMYEILMDCTTDRASTTTDYKVGIAGGEFVGLPSPLWY</sequence>
<protein>
    <submittedName>
        <fullName evidence="1">Uncharacterized protein</fullName>
    </submittedName>
</protein>
<evidence type="ECO:0000313" key="2">
    <source>
        <dbReference type="Proteomes" id="UP001190700"/>
    </source>
</evidence>
<dbReference type="EMBL" id="LGRX02033085">
    <property type="protein sequence ID" value="KAK3243099.1"/>
    <property type="molecule type" value="Genomic_DNA"/>
</dbReference>
<dbReference type="Proteomes" id="UP001190700">
    <property type="component" value="Unassembled WGS sequence"/>
</dbReference>
<accession>A0AAE0EWS8</accession>
<keyword evidence="2" id="KW-1185">Reference proteome</keyword>
<evidence type="ECO:0000313" key="1">
    <source>
        <dbReference type="EMBL" id="KAK3243099.1"/>
    </source>
</evidence>
<organism evidence="1 2">
    <name type="scientific">Cymbomonas tetramitiformis</name>
    <dbReference type="NCBI Taxonomy" id="36881"/>
    <lineage>
        <taxon>Eukaryota</taxon>
        <taxon>Viridiplantae</taxon>
        <taxon>Chlorophyta</taxon>
        <taxon>Pyramimonadophyceae</taxon>
        <taxon>Pyramimonadales</taxon>
        <taxon>Pyramimonadaceae</taxon>
        <taxon>Cymbomonas</taxon>
    </lineage>
</organism>